<comment type="caution">
    <text evidence="1">The sequence shown here is derived from an EMBL/GenBank/DDBJ whole genome shotgun (WGS) entry which is preliminary data.</text>
</comment>
<organism evidence="1 2">
    <name type="scientific">Dryococelus australis</name>
    <dbReference type="NCBI Taxonomy" id="614101"/>
    <lineage>
        <taxon>Eukaryota</taxon>
        <taxon>Metazoa</taxon>
        <taxon>Ecdysozoa</taxon>
        <taxon>Arthropoda</taxon>
        <taxon>Hexapoda</taxon>
        <taxon>Insecta</taxon>
        <taxon>Pterygota</taxon>
        <taxon>Neoptera</taxon>
        <taxon>Polyneoptera</taxon>
        <taxon>Phasmatodea</taxon>
        <taxon>Verophasmatodea</taxon>
        <taxon>Anareolatae</taxon>
        <taxon>Phasmatidae</taxon>
        <taxon>Eurycanthinae</taxon>
        <taxon>Dryococelus</taxon>
    </lineage>
</organism>
<sequence>MRHNTNQITPPLPEDRVSYVAVFEVIGVDMDGTFRAVHLDLFISLSTKAFIQVSRIFIARLGHPAVTR</sequence>
<reference evidence="1 2" key="1">
    <citation type="submission" date="2023-02" db="EMBL/GenBank/DDBJ databases">
        <title>LHISI_Scaffold_Assembly.</title>
        <authorList>
            <person name="Stuart O.P."/>
            <person name="Cleave R."/>
            <person name="Magrath M.J.L."/>
            <person name="Mikheyev A.S."/>
        </authorList>
    </citation>
    <scope>NUCLEOTIDE SEQUENCE [LARGE SCALE GENOMIC DNA]</scope>
    <source>
        <strain evidence="1">Daus_M_001</strain>
        <tissue evidence="1">Leg muscle</tissue>
    </source>
</reference>
<proteinExistence type="predicted"/>
<evidence type="ECO:0000313" key="1">
    <source>
        <dbReference type="EMBL" id="KAJ8889661.1"/>
    </source>
</evidence>
<dbReference type="Proteomes" id="UP001159363">
    <property type="component" value="Chromosome 3"/>
</dbReference>
<dbReference type="EMBL" id="JARBHB010000003">
    <property type="protein sequence ID" value="KAJ8889661.1"/>
    <property type="molecule type" value="Genomic_DNA"/>
</dbReference>
<protein>
    <submittedName>
        <fullName evidence="1">Uncharacterized protein</fullName>
    </submittedName>
</protein>
<name>A0ABQ9HZ49_9NEOP</name>
<accession>A0ABQ9HZ49</accession>
<keyword evidence="2" id="KW-1185">Reference proteome</keyword>
<gene>
    <name evidence="1" type="ORF">PR048_009162</name>
</gene>
<evidence type="ECO:0000313" key="2">
    <source>
        <dbReference type="Proteomes" id="UP001159363"/>
    </source>
</evidence>